<keyword evidence="1" id="KW-0812">Transmembrane</keyword>
<dbReference type="EMBL" id="BAAAHD010000006">
    <property type="protein sequence ID" value="GAA0549019.1"/>
    <property type="molecule type" value="Genomic_DNA"/>
</dbReference>
<sequence length="70" mass="7309">MAVPFGFAGSCRDMAADAGDAPPSPAELPPTWTAITIAVGTTATAVTAEMAMARSVRRFTGKIQHQIPHR</sequence>
<gene>
    <name evidence="2" type="ORF">GCM10009546_08760</name>
</gene>
<evidence type="ECO:0008006" key="4">
    <source>
        <dbReference type="Google" id="ProtNLM"/>
    </source>
</evidence>
<organism evidence="2 3">
    <name type="scientific">Actinomadura livida</name>
    <dbReference type="NCBI Taxonomy" id="79909"/>
    <lineage>
        <taxon>Bacteria</taxon>
        <taxon>Bacillati</taxon>
        <taxon>Actinomycetota</taxon>
        <taxon>Actinomycetes</taxon>
        <taxon>Streptosporangiales</taxon>
        <taxon>Thermomonosporaceae</taxon>
        <taxon>Actinomadura</taxon>
    </lineage>
</organism>
<comment type="caution">
    <text evidence="2">The sequence shown here is derived from an EMBL/GenBank/DDBJ whole genome shotgun (WGS) entry which is preliminary data.</text>
</comment>
<feature type="transmembrane region" description="Helical" evidence="1">
    <location>
        <begin position="32"/>
        <end position="52"/>
    </location>
</feature>
<name>A0ABN1DPW3_9ACTN</name>
<proteinExistence type="predicted"/>
<dbReference type="Proteomes" id="UP001501427">
    <property type="component" value="Unassembled WGS sequence"/>
</dbReference>
<protein>
    <recommendedName>
        <fullName evidence="4">DUF4235 domain-containing protein</fullName>
    </recommendedName>
</protein>
<keyword evidence="1" id="KW-1133">Transmembrane helix</keyword>
<accession>A0ABN1DPW3</accession>
<reference evidence="2 3" key="1">
    <citation type="journal article" date="2019" name="Int. J. Syst. Evol. Microbiol.">
        <title>The Global Catalogue of Microorganisms (GCM) 10K type strain sequencing project: providing services to taxonomists for standard genome sequencing and annotation.</title>
        <authorList>
            <consortium name="The Broad Institute Genomics Platform"/>
            <consortium name="The Broad Institute Genome Sequencing Center for Infectious Disease"/>
            <person name="Wu L."/>
            <person name="Ma J."/>
        </authorList>
    </citation>
    <scope>NUCLEOTIDE SEQUENCE [LARGE SCALE GENOMIC DNA]</scope>
    <source>
        <strain evidence="2 3">JCM 10667</strain>
    </source>
</reference>
<evidence type="ECO:0000313" key="2">
    <source>
        <dbReference type="EMBL" id="GAA0549019.1"/>
    </source>
</evidence>
<keyword evidence="3" id="KW-1185">Reference proteome</keyword>
<keyword evidence="1" id="KW-0472">Membrane</keyword>
<evidence type="ECO:0000256" key="1">
    <source>
        <dbReference type="SAM" id="Phobius"/>
    </source>
</evidence>
<evidence type="ECO:0000313" key="3">
    <source>
        <dbReference type="Proteomes" id="UP001501427"/>
    </source>
</evidence>